<proteinExistence type="predicted"/>
<feature type="non-terminal residue" evidence="2">
    <location>
        <position position="1"/>
    </location>
</feature>
<keyword evidence="3" id="KW-1185">Reference proteome</keyword>
<protein>
    <submittedName>
        <fullName evidence="2">Uncharacterized protein</fullName>
    </submittedName>
</protein>
<evidence type="ECO:0000256" key="1">
    <source>
        <dbReference type="SAM" id="MobiDB-lite"/>
    </source>
</evidence>
<comment type="caution">
    <text evidence="2">The sequence shown here is derived from an EMBL/GenBank/DDBJ whole genome shotgun (WGS) entry which is preliminary data.</text>
</comment>
<dbReference type="Proteomes" id="UP001189429">
    <property type="component" value="Unassembled WGS sequence"/>
</dbReference>
<feature type="compositionally biased region" description="Basic residues" evidence="1">
    <location>
        <begin position="273"/>
        <end position="285"/>
    </location>
</feature>
<name>A0ABN9YI45_9DINO</name>
<gene>
    <name evidence="2" type="ORF">PCOR1329_LOCUS85075</name>
</gene>
<evidence type="ECO:0000313" key="3">
    <source>
        <dbReference type="Proteomes" id="UP001189429"/>
    </source>
</evidence>
<dbReference type="EMBL" id="CAUYUJ010022516">
    <property type="protein sequence ID" value="CAK0911090.1"/>
    <property type="molecule type" value="Genomic_DNA"/>
</dbReference>
<reference evidence="2" key="1">
    <citation type="submission" date="2023-10" db="EMBL/GenBank/DDBJ databases">
        <authorList>
            <person name="Chen Y."/>
            <person name="Shah S."/>
            <person name="Dougan E. K."/>
            <person name="Thang M."/>
            <person name="Chan C."/>
        </authorList>
    </citation>
    <scope>NUCLEOTIDE SEQUENCE [LARGE SCALE GENOMIC DNA]</scope>
</reference>
<organism evidence="2 3">
    <name type="scientific">Prorocentrum cordatum</name>
    <dbReference type="NCBI Taxonomy" id="2364126"/>
    <lineage>
        <taxon>Eukaryota</taxon>
        <taxon>Sar</taxon>
        <taxon>Alveolata</taxon>
        <taxon>Dinophyceae</taxon>
        <taxon>Prorocentrales</taxon>
        <taxon>Prorocentraceae</taxon>
        <taxon>Prorocentrum</taxon>
    </lineage>
</organism>
<evidence type="ECO:0000313" key="2">
    <source>
        <dbReference type="EMBL" id="CAK0911090.1"/>
    </source>
</evidence>
<sequence length="442" mass="48164">PFAPGHGLQQDVPDVYQTHLNECLHCGCGLPQQRASYAATSHDLTGSKQVTVVPWRCNSSACAVTYTPNLFIVGAQKKNTATMADLEAAGAVFISSKRDFTLRYVRHYEATLFRCQVSARGAQWVQEDTYAEAGDDGHGREWPVDLRKLYSDAIMYTLAVQELETMGKHLDVLVGDEMSHTNIKPKSAGSIETLIGDGHEKVAARCGGQAVSKKPAGAQKTASRKPASGSVVKRRPTGALPKPRGQNTTSRKPVAGGAVKRRPASALPNPTAKTRKSHVKGKTTKGRPAASDHTVKGAKRKGPRCAHHGNGWFMICTPSGRVVSVVEQRDHENNAVVRESLVKVLGHNPAVDCFVYDRACSFMPSAKSMPELAQQKHYVVEKWHATNHVDECPCNPHTAQRLGRRVKDVNTLACEQGNADYLPDAGAVRAMEYRRRGHYDCA</sequence>
<accession>A0ABN9YI45</accession>
<feature type="region of interest" description="Disordered" evidence="1">
    <location>
        <begin position="207"/>
        <end position="304"/>
    </location>
</feature>